<keyword evidence="1" id="KW-0812">Transmembrane</keyword>
<dbReference type="GO" id="GO:0046642">
    <property type="term" value="P:negative regulation of alpha-beta T cell proliferation"/>
    <property type="evidence" value="ECO:0007669"/>
    <property type="project" value="TreeGrafter"/>
</dbReference>
<keyword evidence="1" id="KW-0472">Membrane</keyword>
<reference evidence="3" key="1">
    <citation type="submission" date="2025-08" db="UniProtKB">
        <authorList>
            <consortium name="Ensembl"/>
        </authorList>
    </citation>
    <scope>IDENTIFICATION</scope>
</reference>
<dbReference type="Ensembl" id="ENSPMGT00000011340.1">
    <property type="protein sequence ID" value="ENSPMGP00000010633.1"/>
    <property type="gene ID" value="ENSPMGG00000008813.1"/>
</dbReference>
<name>A0A3B4A0T8_9GOBI</name>
<dbReference type="Pfam" id="PF00020">
    <property type="entry name" value="TNFR_c6"/>
    <property type="match status" value="1"/>
</dbReference>
<feature type="domain" description="TNFR-Cys" evidence="2">
    <location>
        <begin position="2"/>
        <end position="25"/>
    </location>
</feature>
<sequence>NCCPCTSWSGLRVKAPCSSTANTVCEPEEGHFCVGPLDDGSCEASQRHKPCQPGYYIKHASADTECSPCPQDTFSDGTVSACQPHTQCEEKDKVTEKEGTPQSDTECAERPQTPITGISVGVVIGIIALVAAVAGLFVVIKRKTKTNNAQCYIHIMYWTFTLDLIGKSQVS</sequence>
<dbReference type="GO" id="GO:0050829">
    <property type="term" value="P:defense response to Gram-negative bacterium"/>
    <property type="evidence" value="ECO:0007669"/>
    <property type="project" value="TreeGrafter"/>
</dbReference>
<accession>A0A3B4A0T8</accession>
<dbReference type="Gene3D" id="2.10.50.10">
    <property type="entry name" value="Tumor Necrosis Factor Receptor, subunit A, domain 2"/>
    <property type="match status" value="2"/>
</dbReference>
<evidence type="ECO:0000259" key="2">
    <source>
        <dbReference type="SMART" id="SM00208"/>
    </source>
</evidence>
<keyword evidence="1" id="KW-1133">Transmembrane helix</keyword>
<dbReference type="STRING" id="409849.ENSPMGP00000010633"/>
<dbReference type="Proteomes" id="UP000261520">
    <property type="component" value="Unplaced"/>
</dbReference>
<reference evidence="3" key="2">
    <citation type="submission" date="2025-09" db="UniProtKB">
        <authorList>
            <consortium name="Ensembl"/>
        </authorList>
    </citation>
    <scope>IDENTIFICATION</scope>
</reference>
<evidence type="ECO:0000313" key="3">
    <source>
        <dbReference type="Ensembl" id="ENSPMGP00000010633.1"/>
    </source>
</evidence>
<dbReference type="InterPro" id="IPR001368">
    <property type="entry name" value="TNFR/NGFR_Cys_rich_reg"/>
</dbReference>
<dbReference type="PANTHER" id="PTHR46838:SF1">
    <property type="entry name" value="TUMOR NECROSIS FACTOR RECEPTOR SUPERFAMILY MEMBER 14"/>
    <property type="match status" value="1"/>
</dbReference>
<dbReference type="GO" id="GO:2000406">
    <property type="term" value="P:positive regulation of T cell migration"/>
    <property type="evidence" value="ECO:0007669"/>
    <property type="project" value="TreeGrafter"/>
</dbReference>
<dbReference type="GO" id="GO:0009897">
    <property type="term" value="C:external side of plasma membrane"/>
    <property type="evidence" value="ECO:0007669"/>
    <property type="project" value="TreeGrafter"/>
</dbReference>
<organism evidence="3 4">
    <name type="scientific">Periophthalmus magnuspinnatus</name>
    <dbReference type="NCBI Taxonomy" id="409849"/>
    <lineage>
        <taxon>Eukaryota</taxon>
        <taxon>Metazoa</taxon>
        <taxon>Chordata</taxon>
        <taxon>Craniata</taxon>
        <taxon>Vertebrata</taxon>
        <taxon>Euteleostomi</taxon>
        <taxon>Actinopterygii</taxon>
        <taxon>Neopterygii</taxon>
        <taxon>Teleostei</taxon>
        <taxon>Neoteleostei</taxon>
        <taxon>Acanthomorphata</taxon>
        <taxon>Gobiaria</taxon>
        <taxon>Gobiiformes</taxon>
        <taxon>Gobioidei</taxon>
        <taxon>Gobiidae</taxon>
        <taxon>Oxudercinae</taxon>
        <taxon>Periophthalmus</taxon>
    </lineage>
</organism>
<dbReference type="PANTHER" id="PTHR46838">
    <property type="entry name" value="TUMOR NECROSIS FACTOR RECEPTOR SUPERFAMILY MEMBER 14"/>
    <property type="match status" value="1"/>
</dbReference>
<protein>
    <recommendedName>
        <fullName evidence="2">TNFR-Cys domain-containing protein</fullName>
    </recommendedName>
</protein>
<dbReference type="AlphaFoldDB" id="A0A3B4A0T8"/>
<dbReference type="GO" id="GO:0050830">
    <property type="term" value="P:defense response to Gram-positive bacterium"/>
    <property type="evidence" value="ECO:0007669"/>
    <property type="project" value="TreeGrafter"/>
</dbReference>
<evidence type="ECO:0000256" key="1">
    <source>
        <dbReference type="SAM" id="Phobius"/>
    </source>
</evidence>
<keyword evidence="4" id="KW-1185">Reference proteome</keyword>
<dbReference type="SMART" id="SM00208">
    <property type="entry name" value="TNFR"/>
    <property type="match status" value="2"/>
</dbReference>
<dbReference type="GO" id="GO:0002720">
    <property type="term" value="P:positive regulation of cytokine production involved in immune response"/>
    <property type="evidence" value="ECO:0007669"/>
    <property type="project" value="TreeGrafter"/>
</dbReference>
<evidence type="ECO:0000313" key="4">
    <source>
        <dbReference type="Proteomes" id="UP000261520"/>
    </source>
</evidence>
<feature type="domain" description="TNFR-Cys" evidence="2">
    <location>
        <begin position="69"/>
        <end position="107"/>
    </location>
</feature>
<proteinExistence type="predicted"/>
<dbReference type="SUPFAM" id="SSF57586">
    <property type="entry name" value="TNF receptor-like"/>
    <property type="match status" value="1"/>
</dbReference>
<feature type="transmembrane region" description="Helical" evidence="1">
    <location>
        <begin position="117"/>
        <end position="140"/>
    </location>
</feature>